<evidence type="ECO:0000313" key="1">
    <source>
        <dbReference type="EMBL" id="EJX04642.1"/>
    </source>
</evidence>
<accession>J9GBF4</accession>
<sequence>MLDFVSSMKQLTSLSLLGVLVSTPSSVCFESGTF</sequence>
<reference evidence="1" key="1">
    <citation type="journal article" date="2012" name="PLoS ONE">
        <title>Gene sets for utilization of primary and secondary nutrition supplies in the distal gut of endangered iberian lynx.</title>
        <authorList>
            <person name="Alcaide M."/>
            <person name="Messina E."/>
            <person name="Richter M."/>
            <person name="Bargiela R."/>
            <person name="Peplies J."/>
            <person name="Huws S.A."/>
            <person name="Newbold C.J."/>
            <person name="Golyshin P.N."/>
            <person name="Simon M.A."/>
            <person name="Lopez G."/>
            <person name="Yakimov M.M."/>
            <person name="Ferrer M."/>
        </authorList>
    </citation>
    <scope>NUCLEOTIDE SEQUENCE</scope>
</reference>
<gene>
    <name evidence="1" type="ORF">EVA_07250</name>
</gene>
<name>J9GBF4_9ZZZZ</name>
<comment type="caution">
    <text evidence="1">The sequence shown here is derived from an EMBL/GenBank/DDBJ whole genome shotgun (WGS) entry which is preliminary data.</text>
</comment>
<dbReference type="EMBL" id="AMCI01001742">
    <property type="protein sequence ID" value="EJX04642.1"/>
    <property type="molecule type" value="Genomic_DNA"/>
</dbReference>
<dbReference type="AlphaFoldDB" id="J9GBF4"/>
<proteinExistence type="predicted"/>
<organism evidence="1">
    <name type="scientific">gut metagenome</name>
    <dbReference type="NCBI Taxonomy" id="749906"/>
    <lineage>
        <taxon>unclassified sequences</taxon>
        <taxon>metagenomes</taxon>
        <taxon>organismal metagenomes</taxon>
    </lineage>
</organism>
<protein>
    <submittedName>
        <fullName evidence="1">Uncharacterized protein</fullName>
    </submittedName>
</protein>